<dbReference type="OrthoDB" id="265863at2"/>
<evidence type="ECO:0000259" key="7">
    <source>
        <dbReference type="Pfam" id="PF04542"/>
    </source>
</evidence>
<evidence type="ECO:0000256" key="2">
    <source>
        <dbReference type="ARBA" id="ARBA00023015"/>
    </source>
</evidence>
<dbReference type="PANTHER" id="PTHR43133">
    <property type="entry name" value="RNA POLYMERASE ECF-TYPE SIGMA FACTO"/>
    <property type="match status" value="1"/>
</dbReference>
<dbReference type="AlphaFoldDB" id="A0A4R5ANV2"/>
<feature type="compositionally biased region" description="Basic residues" evidence="6">
    <location>
        <begin position="8"/>
        <end position="18"/>
    </location>
</feature>
<evidence type="ECO:0000256" key="5">
    <source>
        <dbReference type="ARBA" id="ARBA00023163"/>
    </source>
</evidence>
<dbReference type="GO" id="GO:0016987">
    <property type="term" value="F:sigma factor activity"/>
    <property type="evidence" value="ECO:0007669"/>
    <property type="project" value="UniProtKB-KW"/>
</dbReference>
<dbReference type="InterPro" id="IPR013325">
    <property type="entry name" value="RNA_pol_sigma_r2"/>
</dbReference>
<evidence type="ECO:0000256" key="3">
    <source>
        <dbReference type="ARBA" id="ARBA00023082"/>
    </source>
</evidence>
<dbReference type="InterPro" id="IPR014284">
    <property type="entry name" value="RNA_pol_sigma-70_dom"/>
</dbReference>
<protein>
    <submittedName>
        <fullName evidence="8">Sigma-70 family RNA polymerase sigma factor</fullName>
    </submittedName>
</protein>
<keyword evidence="5" id="KW-0804">Transcription</keyword>
<keyword evidence="3" id="KW-0731">Sigma factor</keyword>
<dbReference type="GO" id="GO:0003677">
    <property type="term" value="F:DNA binding"/>
    <property type="evidence" value="ECO:0007669"/>
    <property type="project" value="UniProtKB-KW"/>
</dbReference>
<accession>A0A4R5ANV2</accession>
<keyword evidence="2" id="KW-0805">Transcription regulation</keyword>
<dbReference type="SUPFAM" id="SSF88946">
    <property type="entry name" value="Sigma2 domain of RNA polymerase sigma factors"/>
    <property type="match status" value="1"/>
</dbReference>
<dbReference type="InterPro" id="IPR036388">
    <property type="entry name" value="WH-like_DNA-bd_sf"/>
</dbReference>
<dbReference type="Gene3D" id="1.10.1740.10">
    <property type="match status" value="1"/>
</dbReference>
<evidence type="ECO:0000313" key="8">
    <source>
        <dbReference type="EMBL" id="TDD72714.1"/>
    </source>
</evidence>
<name>A0A4R5ANV2_9ACTN</name>
<dbReference type="InterPro" id="IPR013324">
    <property type="entry name" value="RNA_pol_sigma_r3/r4-like"/>
</dbReference>
<evidence type="ECO:0000313" key="9">
    <source>
        <dbReference type="Proteomes" id="UP000295217"/>
    </source>
</evidence>
<dbReference type="GO" id="GO:0006352">
    <property type="term" value="P:DNA-templated transcription initiation"/>
    <property type="evidence" value="ECO:0007669"/>
    <property type="project" value="InterPro"/>
</dbReference>
<dbReference type="InterPro" id="IPR007627">
    <property type="entry name" value="RNA_pol_sigma70_r2"/>
</dbReference>
<keyword evidence="4" id="KW-0238">DNA-binding</keyword>
<dbReference type="SUPFAM" id="SSF88659">
    <property type="entry name" value="Sigma3 and sigma4 domains of RNA polymerase sigma factors"/>
    <property type="match status" value="1"/>
</dbReference>
<evidence type="ECO:0000256" key="6">
    <source>
        <dbReference type="SAM" id="MobiDB-lite"/>
    </source>
</evidence>
<feature type="domain" description="RNA polymerase sigma-70 region 2" evidence="7">
    <location>
        <begin position="87"/>
        <end position="154"/>
    </location>
</feature>
<dbReference type="Pfam" id="PF04542">
    <property type="entry name" value="Sigma70_r2"/>
    <property type="match status" value="1"/>
</dbReference>
<organism evidence="8 9">
    <name type="scientific">Jiangella aurantiaca</name>
    <dbReference type="NCBI Taxonomy" id="2530373"/>
    <lineage>
        <taxon>Bacteria</taxon>
        <taxon>Bacillati</taxon>
        <taxon>Actinomycetota</taxon>
        <taxon>Actinomycetes</taxon>
        <taxon>Jiangellales</taxon>
        <taxon>Jiangellaceae</taxon>
        <taxon>Jiangella</taxon>
    </lineage>
</organism>
<dbReference type="EMBL" id="SMLB01000002">
    <property type="protein sequence ID" value="TDD72714.1"/>
    <property type="molecule type" value="Genomic_DNA"/>
</dbReference>
<dbReference type="Proteomes" id="UP000295217">
    <property type="component" value="Unassembled WGS sequence"/>
</dbReference>
<feature type="compositionally biased region" description="Low complexity" evidence="6">
    <location>
        <begin position="38"/>
        <end position="51"/>
    </location>
</feature>
<sequence length="244" mass="26903">MVGPARVPRGRMGRRLVRRGTASGRRGERHRATVNPCRAAAAGRRGPAAGAQQSSDDPGGPTVERYSTTADLVTACLNDDEQAWRDLVVRYAPLVWSIARAHRLSAADSEDVSQATWMRLWQNLPGLRDPARLTEWLSVIAKRESLRYLDAASRRAQAWNPEALVRLPDQSESVEGRVMSGQRDDQLARALLSLPPRCQHLLALFVENRTYDQVAAALEVSAGSVGPLRNRCIAHLRALLDDSD</sequence>
<comment type="caution">
    <text evidence="8">The sequence shown here is derived from an EMBL/GenBank/DDBJ whole genome shotgun (WGS) entry which is preliminary data.</text>
</comment>
<evidence type="ECO:0000256" key="4">
    <source>
        <dbReference type="ARBA" id="ARBA00023125"/>
    </source>
</evidence>
<proteinExistence type="inferred from homology"/>
<dbReference type="Gene3D" id="1.10.10.10">
    <property type="entry name" value="Winged helix-like DNA-binding domain superfamily/Winged helix DNA-binding domain"/>
    <property type="match status" value="1"/>
</dbReference>
<dbReference type="PANTHER" id="PTHR43133:SF8">
    <property type="entry name" value="RNA POLYMERASE SIGMA FACTOR HI_1459-RELATED"/>
    <property type="match status" value="1"/>
</dbReference>
<dbReference type="InterPro" id="IPR039425">
    <property type="entry name" value="RNA_pol_sigma-70-like"/>
</dbReference>
<reference evidence="8 9" key="1">
    <citation type="submission" date="2019-02" db="EMBL/GenBank/DDBJ databases">
        <title>Draft genome sequences of novel Actinobacteria.</title>
        <authorList>
            <person name="Sahin N."/>
            <person name="Ay H."/>
            <person name="Saygin H."/>
        </authorList>
    </citation>
    <scope>NUCLEOTIDE SEQUENCE [LARGE SCALE GENOMIC DNA]</scope>
    <source>
        <strain evidence="8 9">8K307</strain>
    </source>
</reference>
<dbReference type="NCBIfam" id="TIGR02937">
    <property type="entry name" value="sigma70-ECF"/>
    <property type="match status" value="1"/>
</dbReference>
<feature type="region of interest" description="Disordered" evidence="6">
    <location>
        <begin position="1"/>
        <end position="64"/>
    </location>
</feature>
<keyword evidence="9" id="KW-1185">Reference proteome</keyword>
<comment type="similarity">
    <text evidence="1">Belongs to the sigma-70 factor family. ECF subfamily.</text>
</comment>
<gene>
    <name evidence="8" type="ORF">E1262_02355</name>
</gene>
<evidence type="ECO:0000256" key="1">
    <source>
        <dbReference type="ARBA" id="ARBA00010641"/>
    </source>
</evidence>